<sequence>MLEYSSEQVRGEMTPTGYKQTVTHVVVDKKGGKKTVIVNEDGKTQKNTRKLTRKEMKNVKNGVFMPGLFMGCMRPKRKVRKTHKKKKSWFDV</sequence>
<evidence type="ECO:0000313" key="1">
    <source>
        <dbReference type="EMBL" id="QHS92211.1"/>
    </source>
</evidence>
<accession>A0A6C0BKC9</accession>
<reference evidence="1" key="1">
    <citation type="journal article" date="2020" name="Nature">
        <title>Giant virus diversity and host interactions through global metagenomics.</title>
        <authorList>
            <person name="Schulz F."/>
            <person name="Roux S."/>
            <person name="Paez-Espino D."/>
            <person name="Jungbluth S."/>
            <person name="Walsh D.A."/>
            <person name="Denef V.J."/>
            <person name="McMahon K.D."/>
            <person name="Konstantinidis K.T."/>
            <person name="Eloe-Fadrosh E.A."/>
            <person name="Kyrpides N.C."/>
            <person name="Woyke T."/>
        </authorList>
    </citation>
    <scope>NUCLEOTIDE SEQUENCE</scope>
    <source>
        <strain evidence="1">GVMAG-M-3300013285-6</strain>
    </source>
</reference>
<proteinExistence type="predicted"/>
<protein>
    <submittedName>
        <fullName evidence="1">Uncharacterized protein</fullName>
    </submittedName>
</protein>
<name>A0A6C0BKC9_9ZZZZ</name>
<organism evidence="1">
    <name type="scientific">viral metagenome</name>
    <dbReference type="NCBI Taxonomy" id="1070528"/>
    <lineage>
        <taxon>unclassified sequences</taxon>
        <taxon>metagenomes</taxon>
        <taxon>organismal metagenomes</taxon>
    </lineage>
</organism>
<dbReference type="EMBL" id="MN739174">
    <property type="protein sequence ID" value="QHS92211.1"/>
    <property type="molecule type" value="Genomic_DNA"/>
</dbReference>
<dbReference type="AlphaFoldDB" id="A0A6C0BKC9"/>